<gene>
    <name evidence="3" type="ORF">A3J50_01000</name>
</gene>
<proteinExistence type="predicted"/>
<evidence type="ECO:0000313" key="4">
    <source>
        <dbReference type="Proteomes" id="UP000177821"/>
    </source>
</evidence>
<keyword evidence="2" id="KW-0472">Membrane</keyword>
<keyword evidence="2" id="KW-0812">Transmembrane</keyword>
<keyword evidence="2" id="KW-1133">Transmembrane helix</keyword>
<dbReference type="Proteomes" id="UP000177821">
    <property type="component" value="Unassembled WGS sequence"/>
</dbReference>
<accession>A0A1G1WLT0</accession>
<evidence type="ECO:0000313" key="3">
    <source>
        <dbReference type="EMBL" id="OGY28676.1"/>
    </source>
</evidence>
<evidence type="ECO:0008006" key="5">
    <source>
        <dbReference type="Google" id="ProtNLM"/>
    </source>
</evidence>
<dbReference type="AlphaFoldDB" id="A0A1G1WLT0"/>
<evidence type="ECO:0000256" key="2">
    <source>
        <dbReference type="SAM" id="Phobius"/>
    </source>
</evidence>
<reference evidence="3 4" key="1">
    <citation type="journal article" date="2016" name="Nat. Commun.">
        <title>Thousands of microbial genomes shed light on interconnected biogeochemical processes in an aquifer system.</title>
        <authorList>
            <person name="Anantharaman K."/>
            <person name="Brown C.T."/>
            <person name="Hug L.A."/>
            <person name="Sharon I."/>
            <person name="Castelle C.J."/>
            <person name="Probst A.J."/>
            <person name="Thomas B.C."/>
            <person name="Singh A."/>
            <person name="Wilkins M.J."/>
            <person name="Karaoz U."/>
            <person name="Brodie E.L."/>
            <person name="Williams K.H."/>
            <person name="Hubbard S.S."/>
            <person name="Banfield J.F."/>
        </authorList>
    </citation>
    <scope>NUCLEOTIDE SEQUENCE [LARGE SCALE GENOMIC DNA]</scope>
</reference>
<comment type="caution">
    <text evidence="3">The sequence shown here is derived from an EMBL/GenBank/DDBJ whole genome shotgun (WGS) entry which is preliminary data.</text>
</comment>
<dbReference type="EMBL" id="MHCX01000045">
    <property type="protein sequence ID" value="OGY28676.1"/>
    <property type="molecule type" value="Genomic_DNA"/>
</dbReference>
<feature type="transmembrane region" description="Helical" evidence="2">
    <location>
        <begin position="20"/>
        <end position="37"/>
    </location>
</feature>
<evidence type="ECO:0000256" key="1">
    <source>
        <dbReference type="SAM" id="MobiDB-lite"/>
    </source>
</evidence>
<sequence>MFGKSHYHIEKKEESKDRFYLGLFVGVAVGAGLYWLFKSDSGKKVRQALMDSEQDWAKEIKDLLAESNVTEFFEDEDQDEVSVPQRTSPEPSFVARTTPVSRTASSIKRRFFKIKR</sequence>
<protein>
    <recommendedName>
        <fullName evidence="5">YtxH domain-containing protein</fullName>
    </recommendedName>
</protein>
<organism evidence="3 4">
    <name type="scientific">Candidatus Woykebacteria bacterium RIFCSPHIGHO2_02_FULL_43_16b</name>
    <dbReference type="NCBI Taxonomy" id="1802601"/>
    <lineage>
        <taxon>Bacteria</taxon>
        <taxon>Candidatus Woykeibacteriota</taxon>
    </lineage>
</organism>
<name>A0A1G1WLT0_9BACT</name>
<feature type="region of interest" description="Disordered" evidence="1">
    <location>
        <begin position="76"/>
        <end position="100"/>
    </location>
</feature>